<organism evidence="1">
    <name type="scientific">hydrothermal vent metagenome</name>
    <dbReference type="NCBI Taxonomy" id="652676"/>
    <lineage>
        <taxon>unclassified sequences</taxon>
        <taxon>metagenomes</taxon>
        <taxon>ecological metagenomes</taxon>
    </lineage>
</organism>
<proteinExistence type="predicted"/>
<accession>A0A3B0URP8</accession>
<dbReference type="EMBL" id="UOEO01000212">
    <property type="protein sequence ID" value="VAW22744.1"/>
    <property type="molecule type" value="Genomic_DNA"/>
</dbReference>
<sequence>MLLFKWISLKSVGSLIALLFLAGCTISPVYSDRSTTSNSFNLAFASPNSRLEQIVYSQLVARFGRSLSPDALLVTVGVTPSSIAPGASSVGLKGAISVTGPSGETIFNGTRSASASYAGSGQSLANQQAANEAAERAALQLAETIRLTLIGVLSARASKTAQQTALQTNQAFAGQ</sequence>
<dbReference type="Gene3D" id="3.30.160.150">
    <property type="entry name" value="Lipoprotein like domain"/>
    <property type="match status" value="1"/>
</dbReference>
<reference evidence="1" key="1">
    <citation type="submission" date="2018-06" db="EMBL/GenBank/DDBJ databases">
        <authorList>
            <person name="Zhirakovskaya E."/>
        </authorList>
    </citation>
    <scope>NUCLEOTIDE SEQUENCE</scope>
</reference>
<name>A0A3B0URP8_9ZZZZ</name>
<protein>
    <recommendedName>
        <fullName evidence="2">Lipoprotein</fullName>
    </recommendedName>
</protein>
<evidence type="ECO:0008006" key="2">
    <source>
        <dbReference type="Google" id="ProtNLM"/>
    </source>
</evidence>
<dbReference type="AlphaFoldDB" id="A0A3B0URP8"/>
<gene>
    <name evidence="1" type="ORF">MNBD_ALPHA12-782</name>
</gene>
<dbReference type="PROSITE" id="PS51257">
    <property type="entry name" value="PROKAR_LIPOPROTEIN"/>
    <property type="match status" value="1"/>
</dbReference>
<evidence type="ECO:0000313" key="1">
    <source>
        <dbReference type="EMBL" id="VAW22744.1"/>
    </source>
</evidence>